<keyword evidence="3" id="KW-1185">Reference proteome</keyword>
<dbReference type="SUPFAM" id="SSF52047">
    <property type="entry name" value="RNI-like"/>
    <property type="match status" value="1"/>
</dbReference>
<feature type="region of interest" description="Disordered" evidence="1">
    <location>
        <begin position="461"/>
        <end position="530"/>
    </location>
</feature>
<accession>A0A8H5BTW0</accession>
<organism evidence="2 3">
    <name type="scientific">Psilocybe cf. subviscida</name>
    <dbReference type="NCBI Taxonomy" id="2480587"/>
    <lineage>
        <taxon>Eukaryota</taxon>
        <taxon>Fungi</taxon>
        <taxon>Dikarya</taxon>
        <taxon>Basidiomycota</taxon>
        <taxon>Agaricomycotina</taxon>
        <taxon>Agaricomycetes</taxon>
        <taxon>Agaricomycetidae</taxon>
        <taxon>Agaricales</taxon>
        <taxon>Agaricineae</taxon>
        <taxon>Strophariaceae</taxon>
        <taxon>Psilocybe</taxon>
    </lineage>
</organism>
<dbReference type="OrthoDB" id="2974720at2759"/>
<feature type="compositionally biased region" description="Acidic residues" evidence="1">
    <location>
        <begin position="479"/>
        <end position="495"/>
    </location>
</feature>
<proteinExistence type="predicted"/>
<sequence length="530" mass="58536">MATSFPVELWARVASLISRPDLMNLALVSRLHLDISRRIFCQEVTLDMTRFRLLENGEYDRHEVRNYIIKYNLSTAVQEIVVWGYATKPALDKLLEVTPGLRSLSMIIAGCQVFLASAKAQQKFVRLLKRSCPSLEEFRLNAAAHLKDNDFAIPNLKTVKWKEFGRVSPAFVSLCRASLSTLTEISLAIHDGAYTEFFRLCFPSLLRFKIGPGHAGYGRNATRAKAISSGLTSFLVAHPSIENLNLAYQSVTDINRAIYISLRPKLLTPDMLPNVKTLHAHPNQVSQLATANAEFLSSLKTLSISNRSSSGGQGYAYDFSGMLEKLAAKGPLFARHLVTTVPYGGTRAENFASDMRKVAEAFPELETWVGSSPGKCTVEQLAETFSQLPRLREISYDIVSSSSEQYTIEKVRIIAERCPLLARFVWRDTRPPTQFTVARPAHNQIAVSSAPLVMDEGRDAEGYHADSDADNDEPRSDDEWPDEDDDDSEDGEDVGGQDGAGNTGVDDNGHDMSDGFGSDQEGGGVSKDED</sequence>
<dbReference type="AlphaFoldDB" id="A0A8H5BTW0"/>
<evidence type="ECO:0000313" key="2">
    <source>
        <dbReference type="EMBL" id="KAF5329280.1"/>
    </source>
</evidence>
<protein>
    <recommendedName>
        <fullName evidence="4">F-box domain-containing protein</fullName>
    </recommendedName>
</protein>
<dbReference type="Gene3D" id="3.80.10.10">
    <property type="entry name" value="Ribonuclease Inhibitor"/>
    <property type="match status" value="1"/>
</dbReference>
<evidence type="ECO:0000313" key="3">
    <source>
        <dbReference type="Proteomes" id="UP000567179"/>
    </source>
</evidence>
<gene>
    <name evidence="2" type="ORF">D9619_009438</name>
</gene>
<dbReference type="EMBL" id="JAACJJ010000002">
    <property type="protein sequence ID" value="KAF5329280.1"/>
    <property type="molecule type" value="Genomic_DNA"/>
</dbReference>
<name>A0A8H5BTW0_9AGAR</name>
<evidence type="ECO:0008006" key="4">
    <source>
        <dbReference type="Google" id="ProtNLM"/>
    </source>
</evidence>
<comment type="caution">
    <text evidence="2">The sequence shown here is derived from an EMBL/GenBank/DDBJ whole genome shotgun (WGS) entry which is preliminary data.</text>
</comment>
<dbReference type="Proteomes" id="UP000567179">
    <property type="component" value="Unassembled WGS sequence"/>
</dbReference>
<dbReference type="InterPro" id="IPR032675">
    <property type="entry name" value="LRR_dom_sf"/>
</dbReference>
<feature type="compositionally biased region" description="Gly residues" evidence="1">
    <location>
        <begin position="520"/>
        <end position="530"/>
    </location>
</feature>
<feature type="compositionally biased region" description="Basic and acidic residues" evidence="1">
    <location>
        <begin position="461"/>
        <end position="478"/>
    </location>
</feature>
<evidence type="ECO:0000256" key="1">
    <source>
        <dbReference type="SAM" id="MobiDB-lite"/>
    </source>
</evidence>
<reference evidence="2 3" key="1">
    <citation type="journal article" date="2020" name="ISME J.">
        <title>Uncovering the hidden diversity of litter-decomposition mechanisms in mushroom-forming fungi.</title>
        <authorList>
            <person name="Floudas D."/>
            <person name="Bentzer J."/>
            <person name="Ahren D."/>
            <person name="Johansson T."/>
            <person name="Persson P."/>
            <person name="Tunlid A."/>
        </authorList>
    </citation>
    <scope>NUCLEOTIDE SEQUENCE [LARGE SCALE GENOMIC DNA]</scope>
    <source>
        <strain evidence="2 3">CBS 101986</strain>
    </source>
</reference>